<evidence type="ECO:0000259" key="4">
    <source>
        <dbReference type="PROSITE" id="PS51820"/>
    </source>
</evidence>
<keyword evidence="2" id="KW-1133">Transmembrane helix</keyword>
<feature type="domain" description="PA14" evidence="4">
    <location>
        <begin position="121"/>
        <end position="271"/>
    </location>
</feature>
<feature type="region of interest" description="Disordered" evidence="1">
    <location>
        <begin position="1145"/>
        <end position="1171"/>
    </location>
</feature>
<evidence type="ECO:0000313" key="5">
    <source>
        <dbReference type="EMBL" id="OAO15479.1"/>
    </source>
</evidence>
<dbReference type="GO" id="GO:0004930">
    <property type="term" value="F:G protein-coupled receptor activity"/>
    <property type="evidence" value="ECO:0007669"/>
    <property type="project" value="InterPro"/>
</dbReference>
<comment type="caution">
    <text evidence="5">The sequence shown here is derived from an EMBL/GenBank/DDBJ whole genome shotgun (WGS) entry which is preliminary data.</text>
</comment>
<dbReference type="Gene3D" id="2.60.40.10">
    <property type="entry name" value="Immunoglobulins"/>
    <property type="match status" value="3"/>
</dbReference>
<dbReference type="Proteomes" id="UP000078348">
    <property type="component" value="Unassembled WGS sequence"/>
</dbReference>
<dbReference type="Pfam" id="PF05345">
    <property type="entry name" value="He_PIG"/>
    <property type="match status" value="4"/>
</dbReference>
<accession>A0A196SHN8</accession>
<reference evidence="5 6" key="1">
    <citation type="submission" date="2016-05" db="EMBL/GenBank/DDBJ databases">
        <title>Nuclear genome of Blastocystis sp. subtype 1 NandII.</title>
        <authorList>
            <person name="Gentekaki E."/>
            <person name="Curtis B."/>
            <person name="Stairs C."/>
            <person name="Eme L."/>
            <person name="Herman E."/>
            <person name="Klimes V."/>
            <person name="Arias M.C."/>
            <person name="Elias M."/>
            <person name="Hilliou F."/>
            <person name="Klute M."/>
            <person name="Malik S.-B."/>
            <person name="Pightling A."/>
            <person name="Rachubinski R."/>
            <person name="Salas D."/>
            <person name="Schlacht A."/>
            <person name="Suga H."/>
            <person name="Archibald J."/>
            <person name="Ball S.G."/>
            <person name="Clark G."/>
            <person name="Dacks J."/>
            <person name="Van Der Giezen M."/>
            <person name="Tsaousis A."/>
            <person name="Roger A."/>
        </authorList>
    </citation>
    <scope>NUCLEOTIDE SEQUENCE [LARGE SCALE GENOMIC DNA]</scope>
    <source>
        <strain evidence="6">ATCC 50177 / NandII</strain>
    </source>
</reference>
<gene>
    <name evidence="5" type="ORF">AV274_2818</name>
</gene>
<dbReference type="Gene3D" id="3.90.182.10">
    <property type="entry name" value="Toxin - Anthrax Protective Antigen,domain 1"/>
    <property type="match status" value="1"/>
</dbReference>
<dbReference type="SUPFAM" id="SSF56988">
    <property type="entry name" value="Anthrax protective antigen"/>
    <property type="match status" value="1"/>
</dbReference>
<dbReference type="InterPro" id="IPR013783">
    <property type="entry name" value="Ig-like_fold"/>
</dbReference>
<keyword evidence="2" id="KW-0812">Transmembrane</keyword>
<keyword evidence="2" id="KW-0472">Membrane</keyword>
<evidence type="ECO:0000313" key="6">
    <source>
        <dbReference type="Proteomes" id="UP000078348"/>
    </source>
</evidence>
<sequence>MVLTVEPAQIVGVVSQGVIIASPTRVTTGFSTQVVFVGLAIIPIRLSGDTLFTSYSIQPALDSGLHLNSTTGVISGTYHGPVKQGTYQITGTNQFGSHSDPVIFMFKAPSEANIEGLSACYIPKTHLRSVFPESWFYNMPATVCSSLKTLDLEDNYSSAKEHSWPGLDDSIKDTFSAAITGFINIGMAATYNFTLTTTGSARLFFDEADAPLLDTTAHWPPVETLTAPIFLTSGRHLMRLYYANSKGRARLRLRYSSVEAGLPETTVDKVVTFVGGQAPSFVVANDVATILSGTVKTDRPRLTGSFVTVFSVAPALPAGLRINAFSGVISGTCGSTVDADFTITASGPLGLASSTLHITASGTPLSGLSARFYRVRDAGMSCWLQVITLDILTLVVDTVDEAIDYPLAQQGSAWAGIPGDVYGEFIVMWSGFVYVDVAGDYEFKVTHRDGARVWVNHALLIDHWGCFDEVVEQAGAVSFDTVGYAFLDVMFLSSGKDFGIELAWKKPFATAFESVPAAHFAYVPPASFSYVSPTAQYFRGAAILPNRPVFFGVPSAGYSFAVRPPLPAGLALQPTGEITGTPAAEEEEMTYTITATTAQAEEQLTATVTFSVASILPPANVTLRTEAGVVVTALSLSQFVTIAPVLFSAANSPRIWTILPALPKGLAFDAQRVGITGTPLAALDRTEFTITAANSGGAATTTLRIEVAGCQYGKSFYSSVRAEQPVAFALTTPSGEEVYRNDAVPPGDYGMALCVAPGEYRFTLSCGNGTRECRLRLVREDDVVFLVQQATPEHPATGEFATAAKEKPALTVQAPPVLLAVKDSFLIQYNVTGVYRPLFSEPAFPASVRIDPAYNMISGAFFEKGEHSYELVVENDMGQTRVRLTFRVGICQDGKGMITFSKPRLLRGESAVVTDEATGEVVMEAAFEGEGYKFTTCLRSGEYKVAMKTTLPGGSWKVGGELLVKDVWDDLLATTMLDNGKGEKTEYFSINYAILDRLPMKFYNQAKAPSRKWNRLSFKDKNWAQGDWSSFGEFKANTAYFRKGFEVDNRNKYSILAFDLEILDGVIVYINGQEVIRRNLPAAGVTHQTRATARYDALIWRRTAVPTSMLQNGKNVLAVELHRFGDAAIAFDVFGSLLSGECMKRTDRGRGSDSEHTPSEKYGPANAFDDNPKTQWRDANLPVFLQFAYGYDRYEFINKVKLVAGATVDKDLPKKFEVLGMTSGDGGDVLATVDDRNLFAEPFAAAAVFLKTSRPYNAYRVRVEETNDRGNVAGLAEMVLYTCHLSYCPKQKGWDAVQTGVTAYGTCPRNSFGEASRACALDKYDPTWAAVDYSNCLSTRPASKTAYIDFKYMVSNCTLWNFDAFVKGRFVVIARDILLVEKENLKLFLVRDCSDSETVNVCFYVRVTTALDRSDVVFAHMNQLQEEMSYRMYTDPPPFFPEGMYFVMVMNPLLRTPPSNIVMIVVTILVAIIIVSTAIMVYGIRTGNVKKVRGSVKRKEKAKLLK</sequence>
<evidence type="ECO:0000256" key="2">
    <source>
        <dbReference type="SAM" id="Phobius"/>
    </source>
</evidence>
<protein>
    <submittedName>
        <fullName evidence="5">Kelch domain protein</fullName>
    </submittedName>
</protein>
<dbReference type="PROSITE" id="PS50227">
    <property type="entry name" value="G_PROTEIN_RECEP_F2_3"/>
    <property type="match status" value="1"/>
</dbReference>
<dbReference type="SMART" id="SM00758">
    <property type="entry name" value="PA14"/>
    <property type="match status" value="1"/>
</dbReference>
<feature type="compositionally biased region" description="Basic and acidic residues" evidence="1">
    <location>
        <begin position="1145"/>
        <end position="1159"/>
    </location>
</feature>
<evidence type="ECO:0000256" key="1">
    <source>
        <dbReference type="SAM" id="MobiDB-lite"/>
    </source>
</evidence>
<dbReference type="OrthoDB" id="5379943at2759"/>
<organism evidence="5 6">
    <name type="scientific">Blastocystis sp. subtype 1 (strain ATCC 50177 / NandII)</name>
    <dbReference type="NCBI Taxonomy" id="478820"/>
    <lineage>
        <taxon>Eukaryota</taxon>
        <taxon>Sar</taxon>
        <taxon>Stramenopiles</taxon>
        <taxon>Bigyra</taxon>
        <taxon>Opalozoa</taxon>
        <taxon>Opalinata</taxon>
        <taxon>Blastocystidae</taxon>
        <taxon>Blastocystis</taxon>
    </lineage>
</organism>
<feature type="domain" description="G-protein coupled receptors family 2 profile 1" evidence="3">
    <location>
        <begin position="1283"/>
        <end position="1340"/>
    </location>
</feature>
<keyword evidence="6" id="KW-1185">Reference proteome</keyword>
<dbReference type="Gene3D" id="4.10.1240.10">
    <property type="entry name" value="GPCR, family 2, extracellular hormone receptor domain"/>
    <property type="match status" value="1"/>
</dbReference>
<dbReference type="InterPro" id="IPR037524">
    <property type="entry name" value="PA14/GLEYA"/>
</dbReference>
<name>A0A196SHN8_BLAHN</name>
<evidence type="ECO:0000259" key="3">
    <source>
        <dbReference type="PROSITE" id="PS50227"/>
    </source>
</evidence>
<dbReference type="PROSITE" id="PS51820">
    <property type="entry name" value="PA14"/>
    <property type="match status" value="2"/>
</dbReference>
<dbReference type="GO" id="GO:0005509">
    <property type="term" value="F:calcium ion binding"/>
    <property type="evidence" value="ECO:0007669"/>
    <property type="project" value="InterPro"/>
</dbReference>
<dbReference type="InterPro" id="IPR036445">
    <property type="entry name" value="GPCR_2_extracell_dom_sf"/>
</dbReference>
<dbReference type="Gene3D" id="2.60.120.260">
    <property type="entry name" value="Galactose-binding domain-like"/>
    <property type="match status" value="1"/>
</dbReference>
<dbReference type="InterPro" id="IPR001879">
    <property type="entry name" value="GPCR_2_extracellular_dom"/>
</dbReference>
<dbReference type="SUPFAM" id="SSF49313">
    <property type="entry name" value="Cadherin-like"/>
    <property type="match status" value="1"/>
</dbReference>
<proteinExistence type="predicted"/>
<dbReference type="EMBL" id="LXWW01000139">
    <property type="protein sequence ID" value="OAO15479.1"/>
    <property type="molecule type" value="Genomic_DNA"/>
</dbReference>
<dbReference type="GO" id="GO:0016020">
    <property type="term" value="C:membrane"/>
    <property type="evidence" value="ECO:0007669"/>
    <property type="project" value="InterPro"/>
</dbReference>
<dbReference type="InterPro" id="IPR011658">
    <property type="entry name" value="PA14_dom"/>
</dbReference>
<dbReference type="Pfam" id="PF07691">
    <property type="entry name" value="PA14"/>
    <property type="match status" value="1"/>
</dbReference>
<dbReference type="InterPro" id="IPR015919">
    <property type="entry name" value="Cadherin-like_sf"/>
</dbReference>
<feature type="domain" description="PA14" evidence="4">
    <location>
        <begin position="363"/>
        <end position="519"/>
    </location>
</feature>
<feature type="transmembrane region" description="Helical" evidence="2">
    <location>
        <begin position="1461"/>
        <end position="1484"/>
    </location>
</feature>